<evidence type="ECO:0000256" key="1">
    <source>
        <dbReference type="ARBA" id="ARBA00004141"/>
    </source>
</evidence>
<feature type="transmembrane region" description="Helical" evidence="6">
    <location>
        <begin position="62"/>
        <end position="80"/>
    </location>
</feature>
<accession>A0A9P5MWD4</accession>
<sequence length="344" mass="38262">MAMAEYFALVKQIDFDYLYTVTKQWFFYGFALLGPAAFAYDAPFGRFATPNSVLSVDGIKSWIVMELVSPLSFLITAYLHPFSPTSLSLPSFSRPPALGIKPPFVLTALYLTHYLNRALISPLRSPSRSKSHLVVVLSAIAFNAPNGFLLAAYLTSASTAAHLSSVTLSPLSSSSSLRFWAGLVLWAAGFAGNVYHDEILLNIRRKAIAKGKAKEQLEENGKPAPTPRPYYAIPHGGLYAFISFPNYLCEWVEWFGFALAASPTPDFALLPGAEALLAAVRGSQFTEMGRLLSPFVDTVSPPWVFLFVEIITMVPRAVRGHRWYHQRFKESYPRERRAVIPWLL</sequence>
<dbReference type="AlphaFoldDB" id="A0A9P5MWD4"/>
<dbReference type="OrthoDB" id="5788137at2759"/>
<dbReference type="InterPro" id="IPR039357">
    <property type="entry name" value="SRD5A/TECR"/>
</dbReference>
<dbReference type="PANTHER" id="PTHR10556">
    <property type="entry name" value="3-OXO-5-ALPHA-STEROID 4-DEHYDROGENASE"/>
    <property type="match status" value="1"/>
</dbReference>
<keyword evidence="3 6" id="KW-0812">Transmembrane</keyword>
<keyword evidence="5 6" id="KW-0472">Membrane</keyword>
<comment type="similarity">
    <text evidence="2">Belongs to the steroid 5-alpha reductase family.</text>
</comment>
<feature type="transmembrane region" description="Helical" evidence="6">
    <location>
        <begin position="25"/>
        <end position="42"/>
    </location>
</feature>
<dbReference type="GO" id="GO:0006629">
    <property type="term" value="P:lipid metabolic process"/>
    <property type="evidence" value="ECO:0007669"/>
    <property type="project" value="InterPro"/>
</dbReference>
<evidence type="ECO:0000256" key="5">
    <source>
        <dbReference type="ARBA" id="ARBA00023136"/>
    </source>
</evidence>
<feature type="domain" description="3-oxo-5-alpha-steroid 4-dehydrogenase C-terminal" evidence="7">
    <location>
        <begin position="301"/>
        <end position="343"/>
    </location>
</feature>
<name>A0A9P5MWD4_9AGAM</name>
<dbReference type="GO" id="GO:0016627">
    <property type="term" value="F:oxidoreductase activity, acting on the CH-CH group of donors"/>
    <property type="evidence" value="ECO:0007669"/>
    <property type="project" value="InterPro"/>
</dbReference>
<dbReference type="InterPro" id="IPR001104">
    <property type="entry name" value="3-oxo-5_a-steroid_4-DH_C"/>
</dbReference>
<evidence type="ECO:0000256" key="4">
    <source>
        <dbReference type="ARBA" id="ARBA00022989"/>
    </source>
</evidence>
<dbReference type="EMBL" id="WHVB01000008">
    <property type="protein sequence ID" value="KAF8480281.1"/>
    <property type="molecule type" value="Genomic_DNA"/>
</dbReference>
<dbReference type="GO" id="GO:0016020">
    <property type="term" value="C:membrane"/>
    <property type="evidence" value="ECO:0007669"/>
    <property type="project" value="UniProtKB-SubCell"/>
</dbReference>
<dbReference type="Gene3D" id="1.20.120.1630">
    <property type="match status" value="1"/>
</dbReference>
<feature type="domain" description="3-oxo-5-alpha-steroid 4-dehydrogenase C-terminal" evidence="7">
    <location>
        <begin position="131"/>
        <end position="270"/>
    </location>
</feature>
<reference evidence="8" key="2">
    <citation type="journal article" date="2020" name="Nat. Commun.">
        <title>Large-scale genome sequencing of mycorrhizal fungi provides insights into the early evolution of symbiotic traits.</title>
        <authorList>
            <person name="Miyauchi S."/>
            <person name="Kiss E."/>
            <person name="Kuo A."/>
            <person name="Drula E."/>
            <person name="Kohler A."/>
            <person name="Sanchez-Garcia M."/>
            <person name="Morin E."/>
            <person name="Andreopoulos B."/>
            <person name="Barry K.W."/>
            <person name="Bonito G."/>
            <person name="Buee M."/>
            <person name="Carver A."/>
            <person name="Chen C."/>
            <person name="Cichocki N."/>
            <person name="Clum A."/>
            <person name="Culley D."/>
            <person name="Crous P.W."/>
            <person name="Fauchery L."/>
            <person name="Girlanda M."/>
            <person name="Hayes R.D."/>
            <person name="Keri Z."/>
            <person name="LaButti K."/>
            <person name="Lipzen A."/>
            <person name="Lombard V."/>
            <person name="Magnuson J."/>
            <person name="Maillard F."/>
            <person name="Murat C."/>
            <person name="Nolan M."/>
            <person name="Ohm R.A."/>
            <person name="Pangilinan J."/>
            <person name="Pereira M.F."/>
            <person name="Perotto S."/>
            <person name="Peter M."/>
            <person name="Pfister S."/>
            <person name="Riley R."/>
            <person name="Sitrit Y."/>
            <person name="Stielow J.B."/>
            <person name="Szollosi G."/>
            <person name="Zifcakova L."/>
            <person name="Stursova M."/>
            <person name="Spatafora J.W."/>
            <person name="Tedersoo L."/>
            <person name="Vaario L.M."/>
            <person name="Yamada A."/>
            <person name="Yan M."/>
            <person name="Wang P."/>
            <person name="Xu J."/>
            <person name="Bruns T."/>
            <person name="Baldrian P."/>
            <person name="Vilgalys R."/>
            <person name="Dunand C."/>
            <person name="Henrissat B."/>
            <person name="Grigoriev I.V."/>
            <person name="Hibbett D."/>
            <person name="Nagy L.G."/>
            <person name="Martin F.M."/>
        </authorList>
    </citation>
    <scope>NUCLEOTIDE SEQUENCE</scope>
    <source>
        <strain evidence="8">Prilba</strain>
    </source>
</reference>
<evidence type="ECO:0000259" key="7">
    <source>
        <dbReference type="Pfam" id="PF02544"/>
    </source>
</evidence>
<organism evidence="8 9">
    <name type="scientific">Russula ochroleuca</name>
    <dbReference type="NCBI Taxonomy" id="152965"/>
    <lineage>
        <taxon>Eukaryota</taxon>
        <taxon>Fungi</taxon>
        <taxon>Dikarya</taxon>
        <taxon>Basidiomycota</taxon>
        <taxon>Agaricomycotina</taxon>
        <taxon>Agaricomycetes</taxon>
        <taxon>Russulales</taxon>
        <taxon>Russulaceae</taxon>
        <taxon>Russula</taxon>
    </lineage>
</organism>
<keyword evidence="9" id="KW-1185">Reference proteome</keyword>
<evidence type="ECO:0000256" key="2">
    <source>
        <dbReference type="ARBA" id="ARBA00007742"/>
    </source>
</evidence>
<feature type="transmembrane region" description="Helical" evidence="6">
    <location>
        <begin position="100"/>
        <end position="120"/>
    </location>
</feature>
<feature type="transmembrane region" description="Helical" evidence="6">
    <location>
        <begin position="132"/>
        <end position="157"/>
    </location>
</feature>
<dbReference type="Proteomes" id="UP000759537">
    <property type="component" value="Unassembled WGS sequence"/>
</dbReference>
<evidence type="ECO:0000256" key="6">
    <source>
        <dbReference type="SAM" id="Phobius"/>
    </source>
</evidence>
<evidence type="ECO:0000313" key="8">
    <source>
        <dbReference type="EMBL" id="KAF8480281.1"/>
    </source>
</evidence>
<dbReference type="PROSITE" id="PS50244">
    <property type="entry name" value="S5A_REDUCTASE"/>
    <property type="match status" value="1"/>
</dbReference>
<comment type="subcellular location">
    <subcellularLocation>
        <location evidence="1">Membrane</location>
        <topology evidence="1">Multi-pass membrane protein</topology>
    </subcellularLocation>
</comment>
<feature type="transmembrane region" description="Helical" evidence="6">
    <location>
        <begin position="177"/>
        <end position="196"/>
    </location>
</feature>
<keyword evidence="4 6" id="KW-1133">Transmembrane helix</keyword>
<protein>
    <recommendedName>
        <fullName evidence="7">3-oxo-5-alpha-steroid 4-dehydrogenase C-terminal domain-containing protein</fullName>
    </recommendedName>
</protein>
<evidence type="ECO:0000313" key="9">
    <source>
        <dbReference type="Proteomes" id="UP000759537"/>
    </source>
</evidence>
<dbReference type="Pfam" id="PF02544">
    <property type="entry name" value="Steroid_dh"/>
    <property type="match status" value="2"/>
</dbReference>
<dbReference type="PANTHER" id="PTHR10556:SF43">
    <property type="entry name" value="STEROID 5-ALPHA-REDUCTASE DET2"/>
    <property type="match status" value="1"/>
</dbReference>
<gene>
    <name evidence="8" type="ORF">DFH94DRAFT_741695</name>
</gene>
<comment type="caution">
    <text evidence="8">The sequence shown here is derived from an EMBL/GenBank/DDBJ whole genome shotgun (WGS) entry which is preliminary data.</text>
</comment>
<reference evidence="8" key="1">
    <citation type="submission" date="2019-10" db="EMBL/GenBank/DDBJ databases">
        <authorList>
            <consortium name="DOE Joint Genome Institute"/>
            <person name="Kuo A."/>
            <person name="Miyauchi S."/>
            <person name="Kiss E."/>
            <person name="Drula E."/>
            <person name="Kohler A."/>
            <person name="Sanchez-Garcia M."/>
            <person name="Andreopoulos B."/>
            <person name="Barry K.W."/>
            <person name="Bonito G."/>
            <person name="Buee M."/>
            <person name="Carver A."/>
            <person name="Chen C."/>
            <person name="Cichocki N."/>
            <person name="Clum A."/>
            <person name="Culley D."/>
            <person name="Crous P.W."/>
            <person name="Fauchery L."/>
            <person name="Girlanda M."/>
            <person name="Hayes R."/>
            <person name="Keri Z."/>
            <person name="LaButti K."/>
            <person name="Lipzen A."/>
            <person name="Lombard V."/>
            <person name="Magnuson J."/>
            <person name="Maillard F."/>
            <person name="Morin E."/>
            <person name="Murat C."/>
            <person name="Nolan M."/>
            <person name="Ohm R."/>
            <person name="Pangilinan J."/>
            <person name="Pereira M."/>
            <person name="Perotto S."/>
            <person name="Peter M."/>
            <person name="Riley R."/>
            <person name="Sitrit Y."/>
            <person name="Stielow B."/>
            <person name="Szollosi G."/>
            <person name="Zifcakova L."/>
            <person name="Stursova M."/>
            <person name="Spatafora J.W."/>
            <person name="Tedersoo L."/>
            <person name="Vaario L.-M."/>
            <person name="Yamada A."/>
            <person name="Yan M."/>
            <person name="Wang P."/>
            <person name="Xu J."/>
            <person name="Bruns T."/>
            <person name="Baldrian P."/>
            <person name="Vilgalys R."/>
            <person name="Henrissat B."/>
            <person name="Grigoriev I.V."/>
            <person name="Hibbett D."/>
            <person name="Nagy L.G."/>
            <person name="Martin F.M."/>
        </authorList>
    </citation>
    <scope>NUCLEOTIDE SEQUENCE</scope>
    <source>
        <strain evidence="8">Prilba</strain>
    </source>
</reference>
<proteinExistence type="inferred from homology"/>
<evidence type="ECO:0000256" key="3">
    <source>
        <dbReference type="ARBA" id="ARBA00022692"/>
    </source>
</evidence>